<dbReference type="PANTHER" id="PTHR15046">
    <property type="entry name" value="GLYCO_TRANS_2-LIKE DOMAIN-CONTAINING PROTEIN"/>
    <property type="match status" value="1"/>
</dbReference>
<dbReference type="CDD" id="cd00761">
    <property type="entry name" value="Glyco_tranf_GTA_type"/>
    <property type="match status" value="1"/>
</dbReference>
<name>A0A8K0EJ59_BRALA</name>
<dbReference type="InterPro" id="IPR001173">
    <property type="entry name" value="Glyco_trans_2-like"/>
</dbReference>
<evidence type="ECO:0000313" key="3">
    <source>
        <dbReference type="EMBL" id="CAH1253340.1"/>
    </source>
</evidence>
<dbReference type="Gene3D" id="3.90.550.10">
    <property type="entry name" value="Spore Coat Polysaccharide Biosynthesis Protein SpsA, Chain A"/>
    <property type="match status" value="1"/>
</dbReference>
<organism evidence="3 4">
    <name type="scientific">Branchiostoma lanceolatum</name>
    <name type="common">Common lancelet</name>
    <name type="synonym">Amphioxus lanceolatum</name>
    <dbReference type="NCBI Taxonomy" id="7740"/>
    <lineage>
        <taxon>Eukaryota</taxon>
        <taxon>Metazoa</taxon>
        <taxon>Chordata</taxon>
        <taxon>Cephalochordata</taxon>
        <taxon>Leptocardii</taxon>
        <taxon>Amphioxiformes</taxon>
        <taxon>Branchiostomatidae</taxon>
        <taxon>Branchiostoma</taxon>
    </lineage>
</organism>
<feature type="transmembrane region" description="Helical" evidence="1">
    <location>
        <begin position="24"/>
        <end position="45"/>
    </location>
</feature>
<feature type="domain" description="Glycosyltransferase 2-like" evidence="2">
    <location>
        <begin position="283"/>
        <end position="389"/>
    </location>
</feature>
<dbReference type="Pfam" id="PF00535">
    <property type="entry name" value="Glycos_transf_2"/>
    <property type="match status" value="1"/>
</dbReference>
<accession>A0A8K0EJ59</accession>
<dbReference type="OrthoDB" id="2139606at2759"/>
<dbReference type="PANTHER" id="PTHR15046:SF3">
    <property type="entry name" value="BETA-1,4 N-ACETYLGALACTOSAMINYLTRANSFERASE 2-LIKE"/>
    <property type="match status" value="1"/>
</dbReference>
<evidence type="ECO:0000256" key="1">
    <source>
        <dbReference type="SAM" id="Phobius"/>
    </source>
</evidence>
<dbReference type="Proteomes" id="UP000838412">
    <property type="component" value="Chromosome 2"/>
</dbReference>
<keyword evidence="4" id="KW-1185">Reference proteome</keyword>
<dbReference type="SUPFAM" id="SSF53448">
    <property type="entry name" value="Nucleotide-diphospho-sugar transferases"/>
    <property type="match status" value="1"/>
</dbReference>
<reference evidence="3" key="1">
    <citation type="submission" date="2022-01" db="EMBL/GenBank/DDBJ databases">
        <authorList>
            <person name="Braso-Vives M."/>
        </authorList>
    </citation>
    <scope>NUCLEOTIDE SEQUENCE</scope>
</reference>
<protein>
    <submittedName>
        <fullName evidence="3">B4GALNT2 protein</fullName>
    </submittedName>
</protein>
<keyword evidence="1" id="KW-1133">Transmembrane helix</keyword>
<keyword evidence="1" id="KW-0472">Membrane</keyword>
<sequence length="467" mass="53205">MTDTKTSVSTQEDLNFEMAASRKLVVGAALAVCLLATSLTGIVRYKYLRKEGYKEHCANRYSSAIFHHLKHNQGHSFNLESTDILDREPRWFERGVREAIYERIYNPTLNRKGGLRVELLDNQIVDTRCDCTGKALVFADAIPKHEKEDVLKRKKIELLKYRKRTESTRETLLFANGSVPLSYPTQGVTVVPEGVIEIPGLEVVDNSKNKEYQVQLNTSHYGVLDVTETLSEVQVDGRRTTCLVMRSSSLVVLNRQLRIVVYVNTVYDIDARDLDNDINNKVTIITKTFLRYPSVKALLNSIRMFYPKIRIVVADDSRPVEDLQAENIDHYVMPFGAGWFGGRNLALSQVTTPYFLWVDDDYVFVNDTKLEKFVEVLDNTNMDLVSGRVGNKILMYSKLSIIPGGDHGDCLFQDHEHFGRVPGYPHCYLTPKVTNFFMGRTDEVRAVGFDPTYSRFGHTVEECAFRG</sequence>
<evidence type="ECO:0000259" key="2">
    <source>
        <dbReference type="Pfam" id="PF00535"/>
    </source>
</evidence>
<evidence type="ECO:0000313" key="4">
    <source>
        <dbReference type="Proteomes" id="UP000838412"/>
    </source>
</evidence>
<proteinExistence type="predicted"/>
<keyword evidence="1" id="KW-0812">Transmembrane</keyword>
<dbReference type="AlphaFoldDB" id="A0A8K0EJ59"/>
<gene>
    <name evidence="3" type="primary">B4GALNT2</name>
    <name evidence="3" type="ORF">BLAG_LOCUS13149</name>
</gene>
<dbReference type="InterPro" id="IPR029044">
    <property type="entry name" value="Nucleotide-diphossugar_trans"/>
</dbReference>
<dbReference type="EMBL" id="OV696687">
    <property type="protein sequence ID" value="CAH1253340.1"/>
    <property type="molecule type" value="Genomic_DNA"/>
</dbReference>